<dbReference type="InterPro" id="IPR011050">
    <property type="entry name" value="Pectin_lyase_fold/virulence"/>
</dbReference>
<proteinExistence type="predicted"/>
<evidence type="ECO:0000313" key="4">
    <source>
        <dbReference type="Proteomes" id="UP000479114"/>
    </source>
</evidence>
<dbReference type="SMART" id="SM00710">
    <property type="entry name" value="PbH1"/>
    <property type="match status" value="5"/>
</dbReference>
<sequence>MKIGWSSKGIRNAERHGKRKRFAGFFLSTALLTALSAGVVAPQAAHAASNYYVAPGGSDSNNGTSLGTPFKTIQKAASVAAAGDTVYIRGGTYRETVTPANSGTTGSPINYQAYQGEDVLISGLDPVTTSWTAYSGNIYSTNLTMGLGDENAVFVNGSNMTYARWPNKTGASPMTNDGAAIGSGSLTSITDSAMPNQSSGWYNGAIVWSISAAKWTAWGATVTGSGGGTVNFAIPGDMGDYTNPGDTTRGDKNYYYLAGKLGLLDAEKEWFYDSAASKLYLYAPGGGSPSTKTVEVKARRQAIDLTGKSNIRFTGIDITGAEMKITGDNNVIDGMTATYIFSHNARGLYHTHPVTDDGIHIMGSNNTVKNGDFGFSDGNIFLIDKGSNNVITNNYIHDADQNGSYDAPVRLEDNGYNDRNYTTITYNTIYNTGRSAIHFTRPGYFEHNDVYRTNIVADDGAPVYLGGDLLNSTVAYNYIHDIYWQSGTRAGVVPAIYMDNGTDNAIAHHNVIYNIGQDAAFRMNAPTNGGRYIYNNTAYNVPSTLVTMAGTPAFTQDNNLLNAASSNFVDAANHNFRLASGSSAINAGTAHAPWTNGYAGSAPDKGAYEFGGTDWTAGVQGSTPPSTPALSYEAEASANTLAGGASVSACTACSGGSVVKNVGNNAGTLQFNNVNAGSAGTRTVTIAYANGDASARSALLSVNGGTATTLSFPPTGSFTTVGTITVNITLNAGNNTLKFYTNAAGVWAPDFDKITLLATDAEAEATGNTLAGGASVSACTACSGGSDVKNVGNNAGTLQFNNVTMSSAGTRTLTIAYLNGDTSARSALLSVNGGTAVTLSFPPTGSFSTVGTITVSVSLNAGSNTLKFYTNAAGVWAPDFDKISVY</sequence>
<evidence type="ECO:0000313" key="3">
    <source>
        <dbReference type="EMBL" id="QHW32980.1"/>
    </source>
</evidence>
<feature type="signal peptide" evidence="1">
    <location>
        <begin position="1"/>
        <end position="47"/>
    </location>
</feature>
<dbReference type="InterPro" id="IPR005084">
    <property type="entry name" value="CBM6"/>
</dbReference>
<evidence type="ECO:0000256" key="1">
    <source>
        <dbReference type="SAM" id="SignalP"/>
    </source>
</evidence>
<dbReference type="Proteomes" id="UP000479114">
    <property type="component" value="Chromosome"/>
</dbReference>
<dbReference type="Pfam" id="PF22704">
    <property type="entry name" value="CBM13-like"/>
    <property type="match status" value="2"/>
</dbReference>
<keyword evidence="1" id="KW-0732">Signal</keyword>
<reference evidence="3 4" key="1">
    <citation type="submission" date="2020-02" db="EMBL/GenBank/DDBJ databases">
        <title>Paenibacillus sp. nov., isolated from rhizosphere soil of tomato.</title>
        <authorList>
            <person name="Weon H.-Y."/>
            <person name="Lee S.A."/>
        </authorList>
    </citation>
    <scope>NUCLEOTIDE SEQUENCE [LARGE SCALE GENOMIC DNA]</scope>
    <source>
        <strain evidence="3 4">14171R-81</strain>
    </source>
</reference>
<protein>
    <submittedName>
        <fullName evidence="3">Carbohydrate-binding protein</fullName>
    </submittedName>
</protein>
<feature type="domain" description="CBM6" evidence="2">
    <location>
        <begin position="759"/>
        <end position="886"/>
    </location>
</feature>
<dbReference type="PANTHER" id="PTHR36453">
    <property type="entry name" value="SECRETED PROTEIN-RELATED"/>
    <property type="match status" value="1"/>
</dbReference>
<dbReference type="InterPro" id="IPR008979">
    <property type="entry name" value="Galactose-bd-like_sf"/>
</dbReference>
<feature type="domain" description="CBM6" evidence="2">
    <location>
        <begin position="630"/>
        <end position="757"/>
    </location>
</feature>
<gene>
    <name evidence="3" type="ORF">GZH47_20735</name>
</gene>
<dbReference type="SUPFAM" id="SSF51126">
    <property type="entry name" value="Pectin lyase-like"/>
    <property type="match status" value="1"/>
</dbReference>
<dbReference type="CDD" id="cd04081">
    <property type="entry name" value="CBM35_galactosidase-like"/>
    <property type="match status" value="2"/>
</dbReference>
<dbReference type="InterPro" id="IPR006626">
    <property type="entry name" value="PbH1"/>
</dbReference>
<organism evidence="3 4">
    <name type="scientific">Paenibacillus rhizovicinus</name>
    <dbReference type="NCBI Taxonomy" id="2704463"/>
    <lineage>
        <taxon>Bacteria</taxon>
        <taxon>Bacillati</taxon>
        <taxon>Bacillota</taxon>
        <taxon>Bacilli</taxon>
        <taxon>Bacillales</taxon>
        <taxon>Paenibacillaceae</taxon>
        <taxon>Paenibacillus</taxon>
    </lineage>
</organism>
<dbReference type="Gene3D" id="2.160.20.10">
    <property type="entry name" value="Single-stranded right-handed beta-helix, Pectin lyase-like"/>
    <property type="match status" value="2"/>
</dbReference>
<dbReference type="PROSITE" id="PS51175">
    <property type="entry name" value="CBM6"/>
    <property type="match status" value="2"/>
</dbReference>
<accession>A0A6C0P339</accession>
<dbReference type="EMBL" id="CP048286">
    <property type="protein sequence ID" value="QHW32980.1"/>
    <property type="molecule type" value="Genomic_DNA"/>
</dbReference>
<dbReference type="GO" id="GO:0030246">
    <property type="term" value="F:carbohydrate binding"/>
    <property type="evidence" value="ECO:0007669"/>
    <property type="project" value="InterPro"/>
</dbReference>
<dbReference type="RefSeq" id="WP_162642821.1">
    <property type="nucleotide sequence ID" value="NZ_CP048286.1"/>
</dbReference>
<name>A0A6C0P339_9BACL</name>
<feature type="chain" id="PRO_5025691010" evidence="1">
    <location>
        <begin position="48"/>
        <end position="886"/>
    </location>
</feature>
<dbReference type="Gene3D" id="2.60.120.260">
    <property type="entry name" value="Galactose-binding domain-like"/>
    <property type="match status" value="2"/>
</dbReference>
<dbReference type="SUPFAM" id="SSF49785">
    <property type="entry name" value="Galactose-binding domain-like"/>
    <property type="match status" value="2"/>
</dbReference>
<dbReference type="InterPro" id="IPR012334">
    <property type="entry name" value="Pectin_lyas_fold"/>
</dbReference>
<dbReference type="PANTHER" id="PTHR36453:SF1">
    <property type="entry name" value="RIGHT HANDED BETA HELIX DOMAIN-CONTAINING PROTEIN"/>
    <property type="match status" value="1"/>
</dbReference>
<dbReference type="InterPro" id="IPR055240">
    <property type="entry name" value="CBM13-like"/>
</dbReference>
<dbReference type="KEGG" id="prz:GZH47_20735"/>
<dbReference type="AlphaFoldDB" id="A0A6C0P339"/>
<keyword evidence="4" id="KW-1185">Reference proteome</keyword>
<evidence type="ECO:0000259" key="2">
    <source>
        <dbReference type="PROSITE" id="PS51175"/>
    </source>
</evidence>